<evidence type="ECO:0000256" key="1">
    <source>
        <dbReference type="SAM" id="Coils"/>
    </source>
</evidence>
<feature type="coiled-coil region" evidence="1">
    <location>
        <begin position="354"/>
        <end position="395"/>
    </location>
</feature>
<dbReference type="Pfam" id="PF03004">
    <property type="entry name" value="Transposase_24"/>
    <property type="match status" value="1"/>
</dbReference>
<feature type="compositionally biased region" description="Basic and acidic residues" evidence="2">
    <location>
        <begin position="447"/>
        <end position="457"/>
    </location>
</feature>
<reference evidence="3 4" key="1">
    <citation type="journal article" date="2014" name="Am. J. Bot.">
        <title>Genome assembly and annotation for red clover (Trifolium pratense; Fabaceae).</title>
        <authorList>
            <person name="Istvanek J."/>
            <person name="Jaros M."/>
            <person name="Krenek A."/>
            <person name="Repkova J."/>
        </authorList>
    </citation>
    <scope>NUCLEOTIDE SEQUENCE [LARGE SCALE GENOMIC DNA]</scope>
    <source>
        <strain evidence="4">cv. Tatra</strain>
        <tissue evidence="3">Young leaves</tissue>
    </source>
</reference>
<dbReference type="InterPro" id="IPR004252">
    <property type="entry name" value="Probable_transposase_24"/>
</dbReference>
<accession>A0A2K3NVS0</accession>
<dbReference type="Proteomes" id="UP000236291">
    <property type="component" value="Unassembled WGS sequence"/>
</dbReference>
<gene>
    <name evidence="3" type="ORF">L195_g003619</name>
</gene>
<dbReference type="PANTHER" id="PTHR33144:SF16">
    <property type="entry name" value="OS02G0129000 PROTEIN"/>
    <property type="match status" value="1"/>
</dbReference>
<feature type="compositionally biased region" description="Polar residues" evidence="2">
    <location>
        <begin position="1"/>
        <end position="21"/>
    </location>
</feature>
<evidence type="ECO:0000256" key="2">
    <source>
        <dbReference type="SAM" id="MobiDB-lite"/>
    </source>
</evidence>
<feature type="region of interest" description="Disordered" evidence="2">
    <location>
        <begin position="419"/>
        <end position="501"/>
    </location>
</feature>
<dbReference type="ExpressionAtlas" id="A0A2K3NVS0">
    <property type="expression patterns" value="baseline"/>
</dbReference>
<evidence type="ECO:0008006" key="5">
    <source>
        <dbReference type="Google" id="ProtNLM"/>
    </source>
</evidence>
<organism evidence="3 4">
    <name type="scientific">Trifolium pratense</name>
    <name type="common">Red clover</name>
    <dbReference type="NCBI Taxonomy" id="57577"/>
    <lineage>
        <taxon>Eukaryota</taxon>
        <taxon>Viridiplantae</taxon>
        <taxon>Streptophyta</taxon>
        <taxon>Embryophyta</taxon>
        <taxon>Tracheophyta</taxon>
        <taxon>Spermatophyta</taxon>
        <taxon>Magnoliopsida</taxon>
        <taxon>eudicotyledons</taxon>
        <taxon>Gunneridae</taxon>
        <taxon>Pentapetalae</taxon>
        <taxon>rosids</taxon>
        <taxon>fabids</taxon>
        <taxon>Fabales</taxon>
        <taxon>Fabaceae</taxon>
        <taxon>Papilionoideae</taxon>
        <taxon>50 kb inversion clade</taxon>
        <taxon>NPAAA clade</taxon>
        <taxon>Hologalegina</taxon>
        <taxon>IRL clade</taxon>
        <taxon>Trifolieae</taxon>
        <taxon>Trifolium</taxon>
    </lineage>
</organism>
<dbReference type="AlphaFoldDB" id="A0A2K3NVS0"/>
<keyword evidence="1" id="KW-0175">Coiled coil</keyword>
<feature type="compositionally biased region" description="Acidic residues" evidence="2">
    <location>
        <begin position="478"/>
        <end position="501"/>
    </location>
</feature>
<feature type="region of interest" description="Disordered" evidence="2">
    <location>
        <begin position="1"/>
        <end position="46"/>
    </location>
</feature>
<evidence type="ECO:0000313" key="4">
    <source>
        <dbReference type="Proteomes" id="UP000236291"/>
    </source>
</evidence>
<feature type="compositionally biased region" description="Polar residues" evidence="2">
    <location>
        <begin position="437"/>
        <end position="446"/>
    </location>
</feature>
<dbReference type="EMBL" id="ASHM01001704">
    <property type="protein sequence ID" value="PNY07134.1"/>
    <property type="molecule type" value="Genomic_DNA"/>
</dbReference>
<evidence type="ECO:0000313" key="3">
    <source>
        <dbReference type="EMBL" id="PNY07134.1"/>
    </source>
</evidence>
<name>A0A2K3NVS0_TRIPR</name>
<sequence>MEQSSTLKQAKNQKAMMSTIDSAGKSILKHDQRKQRSALKQAKNQKTTLSAINTAGRSIFEHDQRKQRSTLKQAKNQKTIMSTIDTALRSILNQDLRKQQSLTAGSSIQVEGSVQIQHKKQDDRTAICTLSGGLNNSSPQFQNDSVRHGPFKKQKTIPMCPAMSLDDYFKMYKQQLEVEGDINDENDDEFEGDINYENHDVEKTNDHPMEEKGEKAVYAIINDAWRRYKCSIKKNHFTKYENMRERLKNRPDNIPEDHFRKLMNYWSFDIIQRATKDDREPPTQAEVFIETRQSKRGNQLDEVTSKAITNLQDLMINSGQSSDEAFQTVFGKERSGRRLRCHGRFTTPSILKRNKEIAEIKKKHADEVKNLTDKVQEMEEKHEKMEAKHSNEMAAIEGKLQILLRVMLNQSNSGRDMGDLVALLSTPNGDNNNNNNALHSSSSAHDPNNHEVNHGPMDEEQMLDDLEEEDPEEHLSDDLEEDDEAQFGDDSEEEEDPEYSD</sequence>
<reference evidence="3 4" key="2">
    <citation type="journal article" date="2017" name="Front. Plant Sci.">
        <title>Gene Classification and Mining of Molecular Markers Useful in Red Clover (Trifolium pratense) Breeding.</title>
        <authorList>
            <person name="Istvanek J."/>
            <person name="Dluhosova J."/>
            <person name="Dluhos P."/>
            <person name="Patkova L."/>
            <person name="Nedelnik J."/>
            <person name="Repkova J."/>
        </authorList>
    </citation>
    <scope>NUCLEOTIDE SEQUENCE [LARGE SCALE GENOMIC DNA]</scope>
    <source>
        <strain evidence="4">cv. Tatra</strain>
        <tissue evidence="3">Young leaves</tissue>
    </source>
</reference>
<comment type="caution">
    <text evidence="3">The sequence shown here is derived from an EMBL/GenBank/DDBJ whole genome shotgun (WGS) entry which is preliminary data.</text>
</comment>
<protein>
    <recommendedName>
        <fullName evidence="5">Transposase, Ptta/En/Spm, plant</fullName>
    </recommendedName>
</protein>
<dbReference type="PANTHER" id="PTHR33144">
    <property type="entry name" value="OS10G0409366 PROTEIN-RELATED"/>
    <property type="match status" value="1"/>
</dbReference>
<proteinExistence type="predicted"/>
<feature type="compositionally biased region" description="Acidic residues" evidence="2">
    <location>
        <begin position="458"/>
        <end position="472"/>
    </location>
</feature>